<dbReference type="EMBL" id="CP012523">
    <property type="protein sequence ID" value="ALC38815.1"/>
    <property type="molecule type" value="Genomic_DNA"/>
</dbReference>
<evidence type="ECO:0000313" key="2">
    <source>
        <dbReference type="EMBL" id="ALC38815.1"/>
    </source>
</evidence>
<gene>
    <name evidence="2" type="ORF">Dbus_chr2Lg900</name>
</gene>
<keyword evidence="1" id="KW-1133">Transmembrane helix</keyword>
<keyword evidence="3" id="KW-1185">Reference proteome</keyword>
<name>A0A0M4E7N6_DROBS</name>
<sequence>MGAVDLTAALQITQYSPVGAINNSSSLNYIHALDICSIVCGAIGIISGLMQLIGHYWLIGWVYIIGLGISSLVCFISYGFIFIYAFIVQIFCIIWCTRYYITEAE</sequence>
<feature type="transmembrane region" description="Helical" evidence="1">
    <location>
        <begin position="84"/>
        <end position="101"/>
    </location>
</feature>
<dbReference type="AlphaFoldDB" id="A0A0M4E7N6"/>
<organism evidence="2 3">
    <name type="scientific">Drosophila busckii</name>
    <name type="common">Fruit fly</name>
    <dbReference type="NCBI Taxonomy" id="30019"/>
    <lineage>
        <taxon>Eukaryota</taxon>
        <taxon>Metazoa</taxon>
        <taxon>Ecdysozoa</taxon>
        <taxon>Arthropoda</taxon>
        <taxon>Hexapoda</taxon>
        <taxon>Insecta</taxon>
        <taxon>Pterygota</taxon>
        <taxon>Neoptera</taxon>
        <taxon>Endopterygota</taxon>
        <taxon>Diptera</taxon>
        <taxon>Brachycera</taxon>
        <taxon>Muscomorpha</taxon>
        <taxon>Ephydroidea</taxon>
        <taxon>Drosophilidae</taxon>
        <taxon>Drosophila</taxon>
    </lineage>
</organism>
<proteinExistence type="predicted"/>
<feature type="transmembrane region" description="Helical" evidence="1">
    <location>
        <begin position="29"/>
        <end position="49"/>
    </location>
</feature>
<keyword evidence="1" id="KW-0472">Membrane</keyword>
<evidence type="ECO:0000313" key="3">
    <source>
        <dbReference type="Proteomes" id="UP000494163"/>
    </source>
</evidence>
<keyword evidence="1" id="KW-0812">Transmembrane</keyword>
<reference evidence="2 3" key="1">
    <citation type="submission" date="2015-08" db="EMBL/GenBank/DDBJ databases">
        <title>Ancestral chromatin configuration constrains chromatin evolution on differentiating sex chromosomes in Drosophila.</title>
        <authorList>
            <person name="Zhou Q."/>
            <person name="Bachtrog D."/>
        </authorList>
    </citation>
    <scope>NUCLEOTIDE SEQUENCE [LARGE SCALE GENOMIC DNA]</scope>
    <source>
        <tissue evidence="2">Whole larvae</tissue>
    </source>
</reference>
<accession>A0A0M4E7N6</accession>
<feature type="transmembrane region" description="Helical" evidence="1">
    <location>
        <begin position="56"/>
        <end position="78"/>
    </location>
</feature>
<protein>
    <submittedName>
        <fullName evidence="2">Maker442</fullName>
    </submittedName>
</protein>
<evidence type="ECO:0000256" key="1">
    <source>
        <dbReference type="SAM" id="Phobius"/>
    </source>
</evidence>
<dbReference type="Proteomes" id="UP000494163">
    <property type="component" value="Chromosome 2L"/>
</dbReference>